<feature type="region of interest" description="Disordered" evidence="1">
    <location>
        <begin position="1"/>
        <end position="33"/>
    </location>
</feature>
<comment type="caution">
    <text evidence="2">The sequence shown here is derived from an EMBL/GenBank/DDBJ whole genome shotgun (WGS) entry which is preliminary data.</text>
</comment>
<dbReference type="InterPro" id="IPR013783">
    <property type="entry name" value="Ig-like_fold"/>
</dbReference>
<feature type="non-terminal residue" evidence="2">
    <location>
        <position position="1"/>
    </location>
</feature>
<dbReference type="Gene3D" id="2.60.40.10">
    <property type="entry name" value="Immunoglobulins"/>
    <property type="match status" value="1"/>
</dbReference>
<accession>A0A955L4A4</accession>
<dbReference type="AlphaFoldDB" id="A0A955L4A4"/>
<protein>
    <submittedName>
        <fullName evidence="2">Uncharacterized protein</fullName>
    </submittedName>
</protein>
<reference evidence="2" key="2">
    <citation type="journal article" date="2021" name="Microbiome">
        <title>Successional dynamics and alternative stable states in a saline activated sludge microbial community over 9 years.</title>
        <authorList>
            <person name="Wang Y."/>
            <person name="Ye J."/>
            <person name="Ju F."/>
            <person name="Liu L."/>
            <person name="Boyd J.A."/>
            <person name="Deng Y."/>
            <person name="Parks D.H."/>
            <person name="Jiang X."/>
            <person name="Yin X."/>
            <person name="Woodcroft B.J."/>
            <person name="Tyson G.W."/>
            <person name="Hugenholtz P."/>
            <person name="Polz M.F."/>
            <person name="Zhang T."/>
        </authorList>
    </citation>
    <scope>NUCLEOTIDE SEQUENCE</scope>
    <source>
        <strain evidence="2">HKST-UBA10</strain>
    </source>
</reference>
<evidence type="ECO:0000313" key="3">
    <source>
        <dbReference type="Proteomes" id="UP000782843"/>
    </source>
</evidence>
<dbReference type="Proteomes" id="UP000782843">
    <property type="component" value="Unassembled WGS sequence"/>
</dbReference>
<sequence>DSNDDSKKNDSSDDVQAKDDSNTTTDDDYKLTTSTTSTGVKVMWNLKELNNSDYSGLRIIYSSTHTTPKYPGDYSTPPSNPDSYVYLSMAQTGSQVLKLTDGKKYYIRMCSVNREDLKCGDYSDTVVITAP</sequence>
<gene>
    <name evidence="2" type="ORF">KC660_04395</name>
</gene>
<name>A0A955L4A4_9BACT</name>
<feature type="compositionally biased region" description="Basic and acidic residues" evidence="1">
    <location>
        <begin position="1"/>
        <end position="21"/>
    </location>
</feature>
<dbReference type="SUPFAM" id="SSF49265">
    <property type="entry name" value="Fibronectin type III"/>
    <property type="match status" value="1"/>
</dbReference>
<reference evidence="2" key="1">
    <citation type="submission" date="2020-04" db="EMBL/GenBank/DDBJ databases">
        <authorList>
            <person name="Zhang T."/>
        </authorList>
    </citation>
    <scope>NUCLEOTIDE SEQUENCE</scope>
    <source>
        <strain evidence="2">HKST-UBA10</strain>
    </source>
</reference>
<evidence type="ECO:0000313" key="2">
    <source>
        <dbReference type="EMBL" id="MCA9382614.1"/>
    </source>
</evidence>
<proteinExistence type="predicted"/>
<dbReference type="EMBL" id="JAGQLG010000182">
    <property type="protein sequence ID" value="MCA9382614.1"/>
    <property type="molecule type" value="Genomic_DNA"/>
</dbReference>
<evidence type="ECO:0000256" key="1">
    <source>
        <dbReference type="SAM" id="MobiDB-lite"/>
    </source>
</evidence>
<dbReference type="InterPro" id="IPR036116">
    <property type="entry name" value="FN3_sf"/>
</dbReference>
<organism evidence="2 3">
    <name type="scientific">Candidatus Dojkabacteria bacterium</name>
    <dbReference type="NCBI Taxonomy" id="2099670"/>
    <lineage>
        <taxon>Bacteria</taxon>
        <taxon>Candidatus Dojkabacteria</taxon>
    </lineage>
</organism>